<dbReference type="InterPro" id="IPR010656">
    <property type="entry name" value="DctM"/>
</dbReference>
<feature type="transmembrane region" description="Helical" evidence="7">
    <location>
        <begin position="114"/>
        <end position="138"/>
    </location>
</feature>
<feature type="domain" description="TRAP C4-dicarboxylate transport system permease DctM subunit" evidence="8">
    <location>
        <begin position="2"/>
        <end position="171"/>
    </location>
</feature>
<feature type="transmembrane region" description="Helical" evidence="7">
    <location>
        <begin position="72"/>
        <end position="102"/>
    </location>
</feature>
<comment type="caution">
    <text evidence="9">The sequence shown here is derived from an EMBL/GenBank/DDBJ whole genome shotgun (WGS) entry which is preliminary data.</text>
</comment>
<evidence type="ECO:0000256" key="2">
    <source>
        <dbReference type="ARBA" id="ARBA00022475"/>
    </source>
</evidence>
<keyword evidence="2" id="KW-1003">Cell membrane</keyword>
<dbReference type="Pfam" id="PF06808">
    <property type="entry name" value="DctM"/>
    <property type="match status" value="1"/>
</dbReference>
<evidence type="ECO:0000256" key="7">
    <source>
        <dbReference type="SAM" id="Phobius"/>
    </source>
</evidence>
<keyword evidence="3" id="KW-0997">Cell inner membrane</keyword>
<keyword evidence="5 7" id="KW-1133">Transmembrane helix</keyword>
<proteinExistence type="predicted"/>
<keyword evidence="6 7" id="KW-0472">Membrane</keyword>
<evidence type="ECO:0000313" key="9">
    <source>
        <dbReference type="EMBL" id="KKL19262.1"/>
    </source>
</evidence>
<dbReference type="GO" id="GO:0005886">
    <property type="term" value="C:plasma membrane"/>
    <property type="evidence" value="ECO:0007669"/>
    <property type="project" value="UniProtKB-SubCell"/>
</dbReference>
<organism evidence="9">
    <name type="scientific">marine sediment metagenome</name>
    <dbReference type="NCBI Taxonomy" id="412755"/>
    <lineage>
        <taxon>unclassified sequences</taxon>
        <taxon>metagenomes</taxon>
        <taxon>ecological metagenomes</taxon>
    </lineage>
</organism>
<dbReference type="PANTHER" id="PTHR33362">
    <property type="entry name" value="SIALIC ACID TRAP TRANSPORTER PERMEASE PROTEIN SIAT-RELATED"/>
    <property type="match status" value="1"/>
</dbReference>
<dbReference type="InterPro" id="IPR004681">
    <property type="entry name" value="TRAP_DctM"/>
</dbReference>
<evidence type="ECO:0000256" key="3">
    <source>
        <dbReference type="ARBA" id="ARBA00022519"/>
    </source>
</evidence>
<evidence type="ECO:0000259" key="8">
    <source>
        <dbReference type="Pfam" id="PF06808"/>
    </source>
</evidence>
<accession>A0A0F9BZ83</accession>
<feature type="transmembrane region" description="Helical" evidence="7">
    <location>
        <begin position="150"/>
        <end position="171"/>
    </location>
</feature>
<evidence type="ECO:0000256" key="1">
    <source>
        <dbReference type="ARBA" id="ARBA00004429"/>
    </source>
</evidence>
<sequence>VIATIFSIILGLIYGTLKWKTFSDILEESVLTTGRFMFIIAAASIFGWLITIEQVAVILYNTIQVITTQKWLILLFVNVILLFLGCFIEGVAIMIISVPALIPIMNVLEVDLVHFGVILVITIMIGLITPPVGMSLYIVSDLAKTKIENVVRRVLPFYVPLIFALLITTYWDKMVLFIPKLIFRH</sequence>
<reference evidence="9" key="1">
    <citation type="journal article" date="2015" name="Nature">
        <title>Complex archaea that bridge the gap between prokaryotes and eukaryotes.</title>
        <authorList>
            <person name="Spang A."/>
            <person name="Saw J.H."/>
            <person name="Jorgensen S.L."/>
            <person name="Zaremba-Niedzwiedzka K."/>
            <person name="Martijn J."/>
            <person name="Lind A.E."/>
            <person name="van Eijk R."/>
            <person name="Schleper C."/>
            <person name="Guy L."/>
            <person name="Ettema T.J."/>
        </authorList>
    </citation>
    <scope>NUCLEOTIDE SEQUENCE</scope>
</reference>
<keyword evidence="4 7" id="KW-0812">Transmembrane</keyword>
<dbReference type="EMBL" id="LAZR01038552">
    <property type="protein sequence ID" value="KKL19262.1"/>
    <property type="molecule type" value="Genomic_DNA"/>
</dbReference>
<comment type="subcellular location">
    <subcellularLocation>
        <location evidence="1">Cell inner membrane</location>
        <topology evidence="1">Multi-pass membrane protein</topology>
    </subcellularLocation>
</comment>
<dbReference type="AlphaFoldDB" id="A0A0F9BZ83"/>
<feature type="transmembrane region" description="Helical" evidence="7">
    <location>
        <begin position="36"/>
        <end position="60"/>
    </location>
</feature>
<protein>
    <recommendedName>
        <fullName evidence="8">TRAP C4-dicarboxylate transport system permease DctM subunit domain-containing protein</fullName>
    </recommendedName>
</protein>
<evidence type="ECO:0000256" key="6">
    <source>
        <dbReference type="ARBA" id="ARBA00023136"/>
    </source>
</evidence>
<name>A0A0F9BZ83_9ZZZZ</name>
<feature type="non-terminal residue" evidence="9">
    <location>
        <position position="1"/>
    </location>
</feature>
<evidence type="ECO:0000256" key="4">
    <source>
        <dbReference type="ARBA" id="ARBA00022692"/>
    </source>
</evidence>
<dbReference type="PANTHER" id="PTHR33362:SF3">
    <property type="entry name" value="SIALIC ACID TRAP TRANSPORTER PERMEASE PROTEIN SIAT"/>
    <property type="match status" value="1"/>
</dbReference>
<gene>
    <name evidence="9" type="ORF">LCGC14_2467240</name>
</gene>
<evidence type="ECO:0000256" key="5">
    <source>
        <dbReference type="ARBA" id="ARBA00022989"/>
    </source>
</evidence>
<dbReference type="GO" id="GO:0022857">
    <property type="term" value="F:transmembrane transporter activity"/>
    <property type="evidence" value="ECO:0007669"/>
    <property type="project" value="TreeGrafter"/>
</dbReference>